<evidence type="ECO:0000256" key="5">
    <source>
        <dbReference type="ARBA" id="ARBA00022525"/>
    </source>
</evidence>
<comment type="caution">
    <text evidence="11">The sequence shown here is derived from an EMBL/GenBank/DDBJ whole genome shotgun (WGS) entry which is preliminary data.</text>
</comment>
<dbReference type="GO" id="GO:0000272">
    <property type="term" value="P:polysaccharide catabolic process"/>
    <property type="evidence" value="ECO:0007669"/>
    <property type="project" value="InterPro"/>
</dbReference>
<dbReference type="AlphaFoldDB" id="A0AAV5BMY8"/>
<evidence type="ECO:0000256" key="4">
    <source>
        <dbReference type="ARBA" id="ARBA00012706"/>
    </source>
</evidence>
<dbReference type="GO" id="GO:0016985">
    <property type="term" value="F:mannan endo-1,4-beta-mannosidase activity"/>
    <property type="evidence" value="ECO:0007669"/>
    <property type="project" value="UniProtKB-EC"/>
</dbReference>
<gene>
    <name evidence="11" type="primary">ga02863</name>
    <name evidence="11" type="ORF">PR202_ga02863</name>
</gene>
<keyword evidence="7" id="KW-0378">Hydrolase</keyword>
<comment type="similarity">
    <text evidence="3">Belongs to the glycosyl hydrolase 5 (cellulase A) family.</text>
</comment>
<dbReference type="SUPFAM" id="SSF51445">
    <property type="entry name" value="(Trans)glycosidases"/>
    <property type="match status" value="1"/>
</dbReference>
<evidence type="ECO:0000256" key="7">
    <source>
        <dbReference type="ARBA" id="ARBA00022801"/>
    </source>
</evidence>
<dbReference type="PANTHER" id="PTHR31451:SF39">
    <property type="entry name" value="MANNAN ENDO-1,4-BETA-MANNOSIDASE 1"/>
    <property type="match status" value="1"/>
</dbReference>
<evidence type="ECO:0000259" key="10">
    <source>
        <dbReference type="Pfam" id="PF26410"/>
    </source>
</evidence>
<evidence type="ECO:0000256" key="9">
    <source>
        <dbReference type="SAM" id="SignalP"/>
    </source>
</evidence>
<accession>A0AAV5BMY8</accession>
<sequence length="421" mass="46229">MITSMRSKRVFIVSCWAVLALAATAFVPQTAGHGAGEVDDGNSPGSPAFARASGTRFTMGGRPFYSNGFNAYWLMYMASGSAGDRSKASEALEQAAGLGAKLVRTWAFSDGGYRALQVSPGVYSEEVFMGLDFVVAEAKKRGVYLILSLVNNWDGYGGKKQYVQWARDQQGHSMISDDDFFTNSVTKQFYKNHIKAVLTRVNKITGVAYKDDPTIFAWELMNEPRCQSDLSGKTLQGWIAEMAGYVKSVDPNHMVEIGLEGFYGEDRKQLNPGYTVGTDFVSNNLIPSVDFATIHSYPDQWVSGSSNEAQVEFMRRWMASHANDSAAVLRKPLLVTEFGWSSRSNGYTVAARDAYFRMVYDAVYASARAGGPCAGALFWQVMEPGMEGWTDGYDVVIERSPSTAAVFRQECARLASLNRAA</sequence>
<dbReference type="PANTHER" id="PTHR31451">
    <property type="match status" value="1"/>
</dbReference>
<evidence type="ECO:0000313" key="11">
    <source>
        <dbReference type="EMBL" id="GJM86958.1"/>
    </source>
</evidence>
<name>A0AAV5BMY8_ELECO</name>
<dbReference type="InterPro" id="IPR001547">
    <property type="entry name" value="Glyco_hydro_5"/>
</dbReference>
<dbReference type="Proteomes" id="UP001054889">
    <property type="component" value="Unassembled WGS sequence"/>
</dbReference>
<feature type="domain" description="Glycoside hydrolase family 5" evidence="10">
    <location>
        <begin position="49"/>
        <end position="380"/>
    </location>
</feature>
<proteinExistence type="inferred from homology"/>
<dbReference type="InterPro" id="IPR045053">
    <property type="entry name" value="MAN-like"/>
</dbReference>
<evidence type="ECO:0000313" key="12">
    <source>
        <dbReference type="Proteomes" id="UP001054889"/>
    </source>
</evidence>
<dbReference type="InterPro" id="IPR017853">
    <property type="entry name" value="GH"/>
</dbReference>
<dbReference type="EMBL" id="BQKI01000001">
    <property type="protein sequence ID" value="GJM86958.1"/>
    <property type="molecule type" value="Genomic_DNA"/>
</dbReference>
<comment type="catalytic activity">
    <reaction evidence="1">
        <text>Random hydrolysis of (1-&gt;4)-beta-D-mannosidic linkages in mannans, galactomannans and glucomannans.</text>
        <dbReference type="EC" id="3.2.1.78"/>
    </reaction>
</comment>
<evidence type="ECO:0000256" key="6">
    <source>
        <dbReference type="ARBA" id="ARBA00022729"/>
    </source>
</evidence>
<evidence type="ECO:0000256" key="2">
    <source>
        <dbReference type="ARBA" id="ARBA00004613"/>
    </source>
</evidence>
<reference evidence="11" key="1">
    <citation type="journal article" date="2018" name="DNA Res.">
        <title>Multiple hybrid de novo genome assembly of finger millet, an orphan allotetraploid crop.</title>
        <authorList>
            <person name="Hatakeyama M."/>
            <person name="Aluri S."/>
            <person name="Balachadran M.T."/>
            <person name="Sivarajan S.R."/>
            <person name="Patrignani A."/>
            <person name="Gruter S."/>
            <person name="Poveda L."/>
            <person name="Shimizu-Inatsugi R."/>
            <person name="Baeten J."/>
            <person name="Francoijs K.J."/>
            <person name="Nataraja K.N."/>
            <person name="Reddy Y.A.N."/>
            <person name="Phadnis S."/>
            <person name="Ravikumar R.L."/>
            <person name="Schlapbach R."/>
            <person name="Sreeman S.M."/>
            <person name="Shimizu K.K."/>
        </authorList>
    </citation>
    <scope>NUCLEOTIDE SEQUENCE</scope>
</reference>
<feature type="signal peptide" evidence="9">
    <location>
        <begin position="1"/>
        <end position="25"/>
    </location>
</feature>
<keyword evidence="6 9" id="KW-0732">Signal</keyword>
<keyword evidence="8" id="KW-0326">Glycosidase</keyword>
<dbReference type="EC" id="3.2.1.78" evidence="4"/>
<keyword evidence="12" id="KW-1185">Reference proteome</keyword>
<dbReference type="FunFam" id="3.20.20.80:FF:000012">
    <property type="entry name" value="Mannan endo-1,4-beta-mannosidase 6"/>
    <property type="match status" value="1"/>
</dbReference>
<organism evidence="11 12">
    <name type="scientific">Eleusine coracana subsp. coracana</name>
    <dbReference type="NCBI Taxonomy" id="191504"/>
    <lineage>
        <taxon>Eukaryota</taxon>
        <taxon>Viridiplantae</taxon>
        <taxon>Streptophyta</taxon>
        <taxon>Embryophyta</taxon>
        <taxon>Tracheophyta</taxon>
        <taxon>Spermatophyta</taxon>
        <taxon>Magnoliopsida</taxon>
        <taxon>Liliopsida</taxon>
        <taxon>Poales</taxon>
        <taxon>Poaceae</taxon>
        <taxon>PACMAD clade</taxon>
        <taxon>Chloridoideae</taxon>
        <taxon>Cynodonteae</taxon>
        <taxon>Eleusininae</taxon>
        <taxon>Eleusine</taxon>
    </lineage>
</organism>
<comment type="subcellular location">
    <subcellularLocation>
        <location evidence="2">Secreted</location>
    </subcellularLocation>
</comment>
<evidence type="ECO:0000256" key="1">
    <source>
        <dbReference type="ARBA" id="ARBA00001678"/>
    </source>
</evidence>
<feature type="chain" id="PRO_5043360607" description="mannan endo-1,4-beta-mannosidase" evidence="9">
    <location>
        <begin position="26"/>
        <end position="421"/>
    </location>
</feature>
<dbReference type="Gene3D" id="3.20.20.80">
    <property type="entry name" value="Glycosidases"/>
    <property type="match status" value="1"/>
</dbReference>
<dbReference type="Pfam" id="PF26410">
    <property type="entry name" value="GH5_mannosidase"/>
    <property type="match status" value="1"/>
</dbReference>
<evidence type="ECO:0000256" key="8">
    <source>
        <dbReference type="ARBA" id="ARBA00023295"/>
    </source>
</evidence>
<keyword evidence="5" id="KW-0964">Secreted</keyword>
<protein>
    <recommendedName>
        <fullName evidence="4">mannan endo-1,4-beta-mannosidase</fullName>
        <ecNumber evidence="4">3.2.1.78</ecNumber>
    </recommendedName>
</protein>
<reference evidence="11" key="2">
    <citation type="submission" date="2021-12" db="EMBL/GenBank/DDBJ databases">
        <title>Resequencing data analysis of finger millet.</title>
        <authorList>
            <person name="Hatakeyama M."/>
            <person name="Aluri S."/>
            <person name="Balachadran M.T."/>
            <person name="Sivarajan S.R."/>
            <person name="Poveda L."/>
            <person name="Shimizu-Inatsugi R."/>
            <person name="Schlapbach R."/>
            <person name="Sreeman S.M."/>
            <person name="Shimizu K.K."/>
        </authorList>
    </citation>
    <scope>NUCLEOTIDE SEQUENCE</scope>
</reference>
<dbReference type="GO" id="GO:0005576">
    <property type="term" value="C:extracellular region"/>
    <property type="evidence" value="ECO:0007669"/>
    <property type="project" value="UniProtKB-SubCell"/>
</dbReference>
<evidence type="ECO:0000256" key="3">
    <source>
        <dbReference type="ARBA" id="ARBA00005641"/>
    </source>
</evidence>